<organism evidence="2 3">
    <name type="scientific">Streptantibioticus rubrisoli</name>
    <dbReference type="NCBI Taxonomy" id="1387313"/>
    <lineage>
        <taxon>Bacteria</taxon>
        <taxon>Bacillati</taxon>
        <taxon>Actinomycetota</taxon>
        <taxon>Actinomycetes</taxon>
        <taxon>Kitasatosporales</taxon>
        <taxon>Streptomycetaceae</taxon>
        <taxon>Streptantibioticus</taxon>
    </lineage>
</organism>
<gene>
    <name evidence="2" type="ORF">NON19_17030</name>
</gene>
<dbReference type="Proteomes" id="UP001206206">
    <property type="component" value="Unassembled WGS sequence"/>
</dbReference>
<evidence type="ECO:0000256" key="1">
    <source>
        <dbReference type="RuleBase" id="RU362001"/>
    </source>
</evidence>
<dbReference type="NCBIfam" id="TIGR03930">
    <property type="entry name" value="WXG100_ESAT6"/>
    <property type="match status" value="1"/>
</dbReference>
<evidence type="ECO:0000313" key="3">
    <source>
        <dbReference type="Proteomes" id="UP001206206"/>
    </source>
</evidence>
<dbReference type="Gene3D" id="1.10.287.1060">
    <property type="entry name" value="ESAT-6-like"/>
    <property type="match status" value="1"/>
</dbReference>
<dbReference type="InterPro" id="IPR036689">
    <property type="entry name" value="ESAT-6-like_sf"/>
</dbReference>
<sequence length="95" mass="10686">MTISMRYDGVADLASKVCQAADAIKNELEDLQGRVNKLVASWDGESKEAYARVQRDWDRKAQDLHEHLRRIGTEVGKAPGSYHATDRKIAGQFQI</sequence>
<reference evidence="2 3" key="1">
    <citation type="submission" date="2022-06" db="EMBL/GenBank/DDBJ databases">
        <title>Draft genome sequence of type strain Streptomyces rubrisoli DSM 42083.</title>
        <authorList>
            <person name="Duangmal K."/>
            <person name="Klaysubun C."/>
        </authorList>
    </citation>
    <scope>NUCLEOTIDE SEQUENCE [LARGE SCALE GENOMIC DNA]</scope>
    <source>
        <strain evidence="2 3">DSM 42083</strain>
    </source>
</reference>
<keyword evidence="3" id="KW-1185">Reference proteome</keyword>
<dbReference type="SUPFAM" id="SSF140453">
    <property type="entry name" value="EsxAB dimer-like"/>
    <property type="match status" value="1"/>
</dbReference>
<dbReference type="RefSeq" id="WP_255929006.1">
    <property type="nucleotide sequence ID" value="NZ_JANFNH010000018.1"/>
</dbReference>
<comment type="caution">
    <text evidence="2">The sequence shown here is derived from an EMBL/GenBank/DDBJ whole genome shotgun (WGS) entry which is preliminary data.</text>
</comment>
<name>A0ABT1PHG4_9ACTN</name>
<dbReference type="InterPro" id="IPR010310">
    <property type="entry name" value="T7SS_ESAT-6-like"/>
</dbReference>
<dbReference type="Pfam" id="PF06013">
    <property type="entry name" value="WXG100"/>
    <property type="match status" value="1"/>
</dbReference>
<dbReference type="EMBL" id="JANFNH010000018">
    <property type="protein sequence ID" value="MCQ4043678.1"/>
    <property type="molecule type" value="Genomic_DNA"/>
</dbReference>
<accession>A0ABT1PHG4</accession>
<proteinExistence type="inferred from homology"/>
<comment type="similarity">
    <text evidence="1">Belongs to the WXG100 family.</text>
</comment>
<protein>
    <recommendedName>
        <fullName evidence="1">ESAT-6-like protein</fullName>
    </recommendedName>
</protein>
<evidence type="ECO:0000313" key="2">
    <source>
        <dbReference type="EMBL" id="MCQ4043678.1"/>
    </source>
</evidence>